<protein>
    <recommendedName>
        <fullName evidence="1">BRCT domain-containing protein</fullName>
    </recommendedName>
</protein>
<dbReference type="Pfam" id="PF16589">
    <property type="entry name" value="BRCT_2"/>
    <property type="match status" value="1"/>
</dbReference>
<dbReference type="Gene3D" id="3.40.50.10190">
    <property type="entry name" value="BRCT domain"/>
    <property type="match status" value="1"/>
</dbReference>
<proteinExistence type="predicted"/>
<sequence>MVEGNAGRHNMCRHVSYIQSSFLSKVLKLEESSVVNGKKHECFVQTCPGKSKEDLKEFYLMGDPPLKTYYPMNYIGIGLHHAKDVDTKGWYTAYVPLHFDCFGRDVYNVKRALIRIIDGGVLWIPENVKTNILSTNLSDGPHKEYKNDDHTTYDNNIFSPPFQPAGVSDASKYVFATPSCIYATMKEVASSFSFDGLPVDLRIIIEVLVRPASYLAVSASIGSVDGDIDCCFPNEAIEWYIENTKDLLPQRILFRILKKEVQLGPQQSQATPASSPMKVPVDLLDTRSHVIELITVIPSSSLQFITESNFQSLREIFSSNSREDAVTFQEAETVNVANKQERGASTNGTPIRKVDQHNVSPLRRYNWDESSPCKVDKQFSSIGEGGKKGNKEQQFLNVKFKWSEQNNKIVFYFKSLINTRWLQWDSDSKLWRVDRVYMYECVRYATYLGLKVSDKVLFAVWSWLKALDMRGLGEVFSRGQMIRWLATSNIWSFQRINISVVKGYNPVVHKDIGKGMTPSMQALNKEHAETVEINMIPFNKEVMARFKERNSRSIVYVWQKQTNTWVTGKLKSTLEDLLAVLPSLKEVNQNDTYLSSRGINLRDINLNNKRKNSGQLPLSFKRVNREKTEADDDDDEQEFATVTNLLITVAGKTSHLMRLKDKIRSVVEKVQPPASSISASGKIISGGAGTGGIEFVENPRGVDEWNKVSFCVVPDEENGELPVDQYDSNLLSSLVAEVFIVKESAIDYLLRNFRRWPGPKDTVSYETWNKVITKNEPRCWGGYSFDGRQHLAQTRLFCEEDFFITGGSDNNDAMLCKLLIELGNGTIVEDAKDAEYVIITDKLSEEAQELHRLYGNNDEDLISKTHGARHSTLVTPKFIYDCILQWKLQRPTKSHGHMAF</sequence>
<gene>
    <name evidence="2" type="ORF">BgAZ_208810</name>
</gene>
<reference evidence="2" key="1">
    <citation type="submission" date="2023-08" db="EMBL/GenBank/DDBJ databases">
        <title>Draft sequence of the Babesia gibsoni genome.</title>
        <authorList>
            <person name="Yamagishi J.Y."/>
            <person name="Xuan X.X."/>
        </authorList>
    </citation>
    <scope>NUCLEOTIDE SEQUENCE</scope>
    <source>
        <strain evidence="2">Azabu</strain>
    </source>
</reference>
<dbReference type="Proteomes" id="UP001230268">
    <property type="component" value="Unassembled WGS sequence"/>
</dbReference>
<organism evidence="2 3">
    <name type="scientific">Babesia gibsoni</name>
    <dbReference type="NCBI Taxonomy" id="33632"/>
    <lineage>
        <taxon>Eukaryota</taxon>
        <taxon>Sar</taxon>
        <taxon>Alveolata</taxon>
        <taxon>Apicomplexa</taxon>
        <taxon>Aconoidasida</taxon>
        <taxon>Piroplasmida</taxon>
        <taxon>Babesiidae</taxon>
        <taxon>Babesia</taxon>
    </lineage>
</organism>
<dbReference type="PROSITE" id="PS50172">
    <property type="entry name" value="BRCT"/>
    <property type="match status" value="1"/>
</dbReference>
<evidence type="ECO:0000259" key="1">
    <source>
        <dbReference type="PROSITE" id="PS50172"/>
    </source>
</evidence>
<evidence type="ECO:0000313" key="3">
    <source>
        <dbReference type="Proteomes" id="UP001230268"/>
    </source>
</evidence>
<comment type="caution">
    <text evidence="2">The sequence shown here is derived from an EMBL/GenBank/DDBJ whole genome shotgun (WGS) entry which is preliminary data.</text>
</comment>
<dbReference type="InterPro" id="IPR036420">
    <property type="entry name" value="BRCT_dom_sf"/>
</dbReference>
<keyword evidence="3" id="KW-1185">Reference proteome</keyword>
<name>A0AAD8PES5_BABGI</name>
<dbReference type="InterPro" id="IPR001357">
    <property type="entry name" value="BRCT_dom"/>
</dbReference>
<dbReference type="AlphaFoldDB" id="A0AAD8PES5"/>
<evidence type="ECO:0000313" key="2">
    <source>
        <dbReference type="EMBL" id="KAK1444005.1"/>
    </source>
</evidence>
<dbReference type="EMBL" id="JAVEPI010000002">
    <property type="protein sequence ID" value="KAK1444005.1"/>
    <property type="molecule type" value="Genomic_DNA"/>
</dbReference>
<feature type="domain" description="BRCT" evidence="1">
    <location>
        <begin position="792"/>
        <end position="883"/>
    </location>
</feature>
<accession>A0AAD8PES5</accession>